<feature type="signal peptide" evidence="1">
    <location>
        <begin position="1"/>
        <end position="16"/>
    </location>
</feature>
<feature type="chain" id="PRO_5043675929" evidence="1">
    <location>
        <begin position="17"/>
        <end position="240"/>
    </location>
</feature>
<evidence type="ECO:0000256" key="1">
    <source>
        <dbReference type="SAM" id="SignalP"/>
    </source>
</evidence>
<proteinExistence type="predicted"/>
<comment type="caution">
    <text evidence="2">The sequence shown here is derived from an EMBL/GenBank/DDBJ whole genome shotgun (WGS) entry which is preliminary data.</text>
</comment>
<protein>
    <submittedName>
        <fullName evidence="2">Uncharacterized protein</fullName>
    </submittedName>
</protein>
<dbReference type="AlphaFoldDB" id="A0AAV8XWT4"/>
<reference evidence="2" key="1">
    <citation type="journal article" date="2023" name="Insect Mol. Biol.">
        <title>Genome sequencing provides insights into the evolution of gene families encoding plant cell wall-degrading enzymes in longhorned beetles.</title>
        <authorList>
            <person name="Shin N.R."/>
            <person name="Okamura Y."/>
            <person name="Kirsch R."/>
            <person name="Pauchet Y."/>
        </authorList>
    </citation>
    <scope>NUCLEOTIDE SEQUENCE</scope>
    <source>
        <strain evidence="2">RBIC_L_NR</strain>
    </source>
</reference>
<evidence type="ECO:0000313" key="3">
    <source>
        <dbReference type="Proteomes" id="UP001162156"/>
    </source>
</evidence>
<keyword evidence="1" id="KW-0732">Signal</keyword>
<gene>
    <name evidence="2" type="ORF">NQ314_009775</name>
</gene>
<accession>A0AAV8XWT4</accession>
<sequence length="240" mass="25151">MYTNVIFLLALASANAGLILRAPKFLEGPSSKTKVVGPDGSVISAFAPGGKILLEDNHGPLLQAAPEVVATAGVAQPLPLAETQVVEEVSPAIIESRETILVDTGVAKAAPEKLVQSEGLAETSTETATEAEPVTAAVVVATVDSSKSVEKASKSLELVETETESTTAKNIPETPVSVVPLSKGLVPVVVKTVQNPAALSFIHDSPFYVPEHIDFEGHYVPDNFEHAFADGAYNHASFDW</sequence>
<dbReference type="Proteomes" id="UP001162156">
    <property type="component" value="Unassembled WGS sequence"/>
</dbReference>
<name>A0AAV8XWT4_9CUCU</name>
<evidence type="ECO:0000313" key="2">
    <source>
        <dbReference type="EMBL" id="KAJ8943406.1"/>
    </source>
</evidence>
<keyword evidence="3" id="KW-1185">Reference proteome</keyword>
<dbReference type="EMBL" id="JANEYF010002681">
    <property type="protein sequence ID" value="KAJ8943406.1"/>
    <property type="molecule type" value="Genomic_DNA"/>
</dbReference>
<organism evidence="2 3">
    <name type="scientific">Rhamnusium bicolor</name>
    <dbReference type="NCBI Taxonomy" id="1586634"/>
    <lineage>
        <taxon>Eukaryota</taxon>
        <taxon>Metazoa</taxon>
        <taxon>Ecdysozoa</taxon>
        <taxon>Arthropoda</taxon>
        <taxon>Hexapoda</taxon>
        <taxon>Insecta</taxon>
        <taxon>Pterygota</taxon>
        <taxon>Neoptera</taxon>
        <taxon>Endopterygota</taxon>
        <taxon>Coleoptera</taxon>
        <taxon>Polyphaga</taxon>
        <taxon>Cucujiformia</taxon>
        <taxon>Chrysomeloidea</taxon>
        <taxon>Cerambycidae</taxon>
        <taxon>Lepturinae</taxon>
        <taxon>Rhagiini</taxon>
        <taxon>Rhamnusium</taxon>
    </lineage>
</organism>